<evidence type="ECO:0000256" key="1">
    <source>
        <dbReference type="ARBA" id="ARBA00023002"/>
    </source>
</evidence>
<dbReference type="AlphaFoldDB" id="A0A177E337"/>
<dbReference type="OMA" id="FKRVCEE"/>
<organism evidence="2 3">
    <name type="scientific">Alternaria alternata</name>
    <name type="common">Alternaria rot fungus</name>
    <name type="synonym">Torula alternata</name>
    <dbReference type="NCBI Taxonomy" id="5599"/>
    <lineage>
        <taxon>Eukaryota</taxon>
        <taxon>Fungi</taxon>
        <taxon>Dikarya</taxon>
        <taxon>Ascomycota</taxon>
        <taxon>Pezizomycotina</taxon>
        <taxon>Dothideomycetes</taxon>
        <taxon>Pleosporomycetidae</taxon>
        <taxon>Pleosporales</taxon>
        <taxon>Pleosporineae</taxon>
        <taxon>Pleosporaceae</taxon>
        <taxon>Alternaria</taxon>
        <taxon>Alternaria sect. Alternaria</taxon>
        <taxon>Alternaria alternata complex</taxon>
    </lineage>
</organism>
<evidence type="ECO:0000313" key="2">
    <source>
        <dbReference type="EMBL" id="OAG25871.1"/>
    </source>
</evidence>
<dbReference type="Proteomes" id="UP000077248">
    <property type="component" value="Unassembled WGS sequence"/>
</dbReference>
<dbReference type="RefSeq" id="XP_018391292.1">
    <property type="nucleotide sequence ID" value="XM_018535805.1"/>
</dbReference>
<keyword evidence="3" id="KW-1185">Reference proteome</keyword>
<accession>A0A177E337</accession>
<dbReference type="KEGG" id="aalt:CC77DRAFT_9700"/>
<gene>
    <name evidence="2" type="ORF">CC77DRAFT_9700</name>
</gene>
<sequence length="338" mass="37128">MVAIDVVRAHNASLKSLPPNLVAVFVGGTSGIGFFTAREFVRNTTSPHVYLIGRNATEAGKIMEELSSINSSSQISFIQKDLSLLKNVDEACSEIKSKEKQVNVLFMTCGYLTVQGRNETSEGLDRKMAVQYYSRMRFISQLTPLLDNASEANNLSRVVNVLDPQAGLRLGGLDYSDLSLRHNFSLKKVLLHASAMTNLSVTHLASQNLKTSYIHEYPSAVDTGITRELFGRFNNAVTFVLGGLFGRLFYVPQVESGERHLFAATAPRYAPKADGAQTEVVGSDGVKGSGGYVLNWNGDILADTRKAQKLREERGIEKVWEHTQEVMSKIAESGRFTG</sequence>
<reference evidence="2 3" key="1">
    <citation type="submission" date="2016-05" db="EMBL/GenBank/DDBJ databases">
        <title>Comparative analysis of secretome profiles of manganese(II)-oxidizing ascomycete fungi.</title>
        <authorList>
            <consortium name="DOE Joint Genome Institute"/>
            <person name="Zeiner C.A."/>
            <person name="Purvine S.O."/>
            <person name="Zink E.M."/>
            <person name="Wu S."/>
            <person name="Pasa-Tolic L."/>
            <person name="Chaput D.L."/>
            <person name="Haridas S."/>
            <person name="Grigoriev I.V."/>
            <person name="Santelli C.M."/>
            <person name="Hansel C.M."/>
        </authorList>
    </citation>
    <scope>NUCLEOTIDE SEQUENCE [LARGE SCALE GENOMIC DNA]</scope>
    <source>
        <strain evidence="2 3">SRC1lrK2f</strain>
    </source>
</reference>
<keyword evidence="1" id="KW-0560">Oxidoreductase</keyword>
<dbReference type="PANTHER" id="PTHR47534">
    <property type="entry name" value="YALI0E05731P"/>
    <property type="match status" value="1"/>
</dbReference>
<dbReference type="Pfam" id="PF00106">
    <property type="entry name" value="adh_short"/>
    <property type="match status" value="1"/>
</dbReference>
<dbReference type="InterPro" id="IPR052228">
    <property type="entry name" value="Sec_Metab_Biosynth_Oxidored"/>
</dbReference>
<dbReference type="GeneID" id="29121399"/>
<dbReference type="GO" id="GO:0016491">
    <property type="term" value="F:oxidoreductase activity"/>
    <property type="evidence" value="ECO:0007669"/>
    <property type="project" value="UniProtKB-KW"/>
</dbReference>
<protein>
    <recommendedName>
        <fullName evidence="4">NAD(P)-binding protein</fullName>
    </recommendedName>
</protein>
<dbReference type="InterPro" id="IPR002347">
    <property type="entry name" value="SDR_fam"/>
</dbReference>
<dbReference type="SUPFAM" id="SSF51735">
    <property type="entry name" value="NAD(P)-binding Rossmann-fold domains"/>
    <property type="match status" value="1"/>
</dbReference>
<proteinExistence type="predicted"/>
<dbReference type="PANTHER" id="PTHR47534:SF2">
    <property type="entry name" value="KETOREDUCTASE (KR) DOMAIN-CONTAINING PROTEIN-RELATED"/>
    <property type="match status" value="1"/>
</dbReference>
<evidence type="ECO:0008006" key="4">
    <source>
        <dbReference type="Google" id="ProtNLM"/>
    </source>
</evidence>
<dbReference type="InterPro" id="IPR036291">
    <property type="entry name" value="NAD(P)-bd_dom_sf"/>
</dbReference>
<dbReference type="Gene3D" id="3.40.50.720">
    <property type="entry name" value="NAD(P)-binding Rossmann-like Domain"/>
    <property type="match status" value="1"/>
</dbReference>
<dbReference type="EMBL" id="KV441469">
    <property type="protein sequence ID" value="OAG25871.1"/>
    <property type="molecule type" value="Genomic_DNA"/>
</dbReference>
<name>A0A177E337_ALTAL</name>
<dbReference type="VEuPathDB" id="FungiDB:CC77DRAFT_9700"/>
<evidence type="ECO:0000313" key="3">
    <source>
        <dbReference type="Proteomes" id="UP000077248"/>
    </source>
</evidence>